<dbReference type="AlphaFoldDB" id="A0A1H2GTN5"/>
<dbReference type="EMBL" id="LT629780">
    <property type="protein sequence ID" value="SDU22842.1"/>
    <property type="molecule type" value="Genomic_DNA"/>
</dbReference>
<dbReference type="Pfam" id="PF04402">
    <property type="entry name" value="SIMPL"/>
    <property type="match status" value="1"/>
</dbReference>
<dbReference type="PANTHER" id="PTHR34387">
    <property type="entry name" value="SLR1258 PROTEIN"/>
    <property type="match status" value="1"/>
</dbReference>
<gene>
    <name evidence="2" type="ORF">SAMN05216580_1954</name>
</gene>
<dbReference type="Gene3D" id="3.30.70.2970">
    <property type="entry name" value="Protein of unknown function (DUF541), domain 2"/>
    <property type="match status" value="1"/>
</dbReference>
<evidence type="ECO:0000313" key="3">
    <source>
        <dbReference type="Proteomes" id="UP000243063"/>
    </source>
</evidence>
<accession>A0A1H2GTN5</accession>
<organism evidence="2 3">
    <name type="scientific">Geopseudomonas guangdongensis</name>
    <dbReference type="NCBI Taxonomy" id="1245526"/>
    <lineage>
        <taxon>Bacteria</taxon>
        <taxon>Pseudomonadati</taxon>
        <taxon>Pseudomonadota</taxon>
        <taxon>Gammaproteobacteria</taxon>
        <taxon>Pseudomonadales</taxon>
        <taxon>Pseudomonadaceae</taxon>
        <taxon>Geopseudomonas</taxon>
    </lineage>
</organism>
<name>A0A1H2GTN5_9GAMM</name>
<protein>
    <submittedName>
        <fullName evidence="2">Predicted secreted protein</fullName>
    </submittedName>
</protein>
<reference evidence="3" key="1">
    <citation type="submission" date="2016-10" db="EMBL/GenBank/DDBJ databases">
        <authorList>
            <person name="Varghese N."/>
            <person name="Submissions S."/>
        </authorList>
    </citation>
    <scope>NUCLEOTIDE SEQUENCE [LARGE SCALE GENOMIC DNA]</scope>
    <source>
        <strain evidence="3">CCTCC 2012022</strain>
    </source>
</reference>
<evidence type="ECO:0000313" key="2">
    <source>
        <dbReference type="EMBL" id="SDU22842.1"/>
    </source>
</evidence>
<dbReference type="GO" id="GO:0006974">
    <property type="term" value="P:DNA damage response"/>
    <property type="evidence" value="ECO:0007669"/>
    <property type="project" value="TreeGrafter"/>
</dbReference>
<dbReference type="Gene3D" id="3.30.110.170">
    <property type="entry name" value="Protein of unknown function (DUF541), domain 1"/>
    <property type="match status" value="1"/>
</dbReference>
<dbReference type="InterPro" id="IPR052022">
    <property type="entry name" value="26kDa_periplasmic_antigen"/>
</dbReference>
<dbReference type="RefSeq" id="WP_090213978.1">
    <property type="nucleotide sequence ID" value="NZ_LT629780.1"/>
</dbReference>
<dbReference type="Proteomes" id="UP000243063">
    <property type="component" value="Chromosome I"/>
</dbReference>
<dbReference type="STRING" id="1245526.SAMN05216580_1954"/>
<keyword evidence="3" id="KW-1185">Reference proteome</keyword>
<evidence type="ECO:0000256" key="1">
    <source>
        <dbReference type="SAM" id="SignalP"/>
    </source>
</evidence>
<keyword evidence="1" id="KW-0732">Signal</keyword>
<dbReference type="PANTHER" id="PTHR34387:SF1">
    <property type="entry name" value="PERIPLASMIC IMMUNOGENIC PROTEIN"/>
    <property type="match status" value="1"/>
</dbReference>
<proteinExistence type="predicted"/>
<feature type="signal peptide" evidence="1">
    <location>
        <begin position="1"/>
        <end position="23"/>
    </location>
</feature>
<dbReference type="InterPro" id="IPR007497">
    <property type="entry name" value="SIMPL/DUF541"/>
</dbReference>
<sequence length="236" mass="25921">MMLRPTLSLLALAAGLLALPAQAEEPRYNQIGLRAEVSREVPHDRMHVTLYREEQHGDPAVLAGRITEALNRAVARSRTVKAISASLGSRHSYPVYEDKGRKIIGWRERAELRLESADFAALARLAGELQEELQMADMSFSLSEASRKRHEDELLREAVQAFQARARLLSEALGASRYQLVRLDLNSTGFARPPLLRAMAMKDSAMATGAPAAEIEAGNSELRISADGVIEVQPAP</sequence>
<dbReference type="OrthoDB" id="7062395at2"/>
<feature type="chain" id="PRO_5009275105" evidence="1">
    <location>
        <begin position="24"/>
        <end position="236"/>
    </location>
</feature>